<dbReference type="SUPFAM" id="SSF47391">
    <property type="entry name" value="Dimerization-anchoring domain of cAMP-dependent PK regulatory subunit"/>
    <property type="match status" value="1"/>
</dbReference>
<feature type="region of interest" description="Disordered" evidence="1">
    <location>
        <begin position="413"/>
        <end position="442"/>
    </location>
</feature>
<evidence type="ECO:0000313" key="2">
    <source>
        <dbReference type="Proteomes" id="UP001652626"/>
    </source>
</evidence>
<proteinExistence type="predicted"/>
<dbReference type="PANTHER" id="PTHR10699">
    <property type="entry name" value="NEUROMODULIN"/>
    <property type="match status" value="1"/>
</dbReference>
<dbReference type="RefSeq" id="XP_064073078.1">
    <property type="nucleotide sequence ID" value="XM_064217008.1"/>
</dbReference>
<organism evidence="2 3">
    <name type="scientific">Vanessa tameamea</name>
    <name type="common">Kamehameha butterfly</name>
    <dbReference type="NCBI Taxonomy" id="334116"/>
    <lineage>
        <taxon>Eukaryota</taxon>
        <taxon>Metazoa</taxon>
        <taxon>Ecdysozoa</taxon>
        <taxon>Arthropoda</taxon>
        <taxon>Hexapoda</taxon>
        <taxon>Insecta</taxon>
        <taxon>Pterygota</taxon>
        <taxon>Neoptera</taxon>
        <taxon>Endopterygota</taxon>
        <taxon>Lepidoptera</taxon>
        <taxon>Glossata</taxon>
        <taxon>Ditrysia</taxon>
        <taxon>Papilionoidea</taxon>
        <taxon>Nymphalidae</taxon>
        <taxon>Nymphalinae</taxon>
        <taxon>Vanessa</taxon>
    </lineage>
</organism>
<dbReference type="CDD" id="cd23767">
    <property type="entry name" value="IQCD"/>
    <property type="match status" value="1"/>
</dbReference>
<feature type="compositionally biased region" description="Polar residues" evidence="1">
    <location>
        <begin position="426"/>
        <end position="437"/>
    </location>
</feature>
<feature type="region of interest" description="Disordered" evidence="1">
    <location>
        <begin position="290"/>
        <end position="350"/>
    </location>
</feature>
<dbReference type="GeneID" id="113398739"/>
<dbReference type="Gene3D" id="1.20.890.10">
    <property type="entry name" value="cAMP-dependent protein kinase regulatory subunit, dimerization-anchoring domain"/>
    <property type="match status" value="1"/>
</dbReference>
<dbReference type="PROSITE" id="PS50096">
    <property type="entry name" value="IQ"/>
    <property type="match status" value="1"/>
</dbReference>
<reference evidence="3" key="1">
    <citation type="submission" date="2025-08" db="UniProtKB">
        <authorList>
            <consortium name="RefSeq"/>
        </authorList>
    </citation>
    <scope>IDENTIFICATION</scope>
    <source>
        <tissue evidence="3">Whole body</tissue>
    </source>
</reference>
<protein>
    <submittedName>
        <fullName evidence="3">Uncharacterized protein LOC113398739</fullName>
    </submittedName>
</protein>
<dbReference type="Proteomes" id="UP001652626">
    <property type="component" value="Chromosome 14"/>
</dbReference>
<evidence type="ECO:0000313" key="3">
    <source>
        <dbReference type="RefSeq" id="XP_064073078.1"/>
    </source>
</evidence>
<evidence type="ECO:0000256" key="1">
    <source>
        <dbReference type="SAM" id="MobiDB-lite"/>
    </source>
</evidence>
<gene>
    <name evidence="3" type="primary">LOC113398739</name>
</gene>
<accession>A0ABM4AP65</accession>
<dbReference type="PANTHER" id="PTHR10699:SF11">
    <property type="entry name" value="IGLOO, ISOFORM A"/>
    <property type="match status" value="1"/>
</dbReference>
<feature type="compositionally biased region" description="Polar residues" evidence="1">
    <location>
        <begin position="295"/>
        <end position="309"/>
    </location>
</feature>
<dbReference type="CDD" id="cd12084">
    <property type="entry name" value="DD_RII_PKA-like"/>
    <property type="match status" value="1"/>
</dbReference>
<sequence length="455" mass="51404">MNDLLQKHGCANVFSVPEGLKELMSDVTREVLREQPPKIYDFISNYLSVLLITREHGIMAVKIMDDLCDCRPSVSEHLIQLGLQIGESQILSEIIKEEIEGFQPSEGKETIKEYDIIKKILKKIPLDEVMAAKVCQVARKAFREYWCRRQTMEKLKIQPKEPWEVAAQRTLELYKRTKPSPSELTRATEKIQAAYRGYYVRRNLLRHLRPKSKEKSPKVNLPGPPLDVAASREIDLGPLINIKVREDNVNAMFNEHVTEKLGLQYDPMRALTHVPDEEYVEETDFPVPRDRLSRASETQSQIPMTSSFIGSHRSRAPNAVPSQISDGKRQSRLPSQADAHRSHVGSKVDTTETIQKISFSEVPPEVFSDDLAVLEGDVEIKEVLAPKSEPIETEVMEADVPEDIPVCIDDRIEDTEGDESAPIETIPSSAPETANTTDIEDEAAEELIVTEEEEG</sequence>
<name>A0ABM4AP65_VANTA</name>
<keyword evidence="2" id="KW-1185">Reference proteome</keyword>